<dbReference type="PROSITE" id="PS50096">
    <property type="entry name" value="IQ"/>
    <property type="match status" value="1"/>
</dbReference>
<dbReference type="SUPFAM" id="SSF54236">
    <property type="entry name" value="Ubiquitin-like"/>
    <property type="match status" value="1"/>
</dbReference>
<evidence type="ECO:0000256" key="1">
    <source>
        <dbReference type="ARBA" id="ARBA00022741"/>
    </source>
</evidence>
<proteinExistence type="inferred from homology"/>
<dbReference type="GO" id="GO:0016020">
    <property type="term" value="C:membrane"/>
    <property type="evidence" value="ECO:0007669"/>
    <property type="project" value="TreeGrafter"/>
</dbReference>
<dbReference type="PANTHER" id="PTHR13140:SF550">
    <property type="entry name" value="MYOSIN-IIIB ISOFORM X1"/>
    <property type="match status" value="1"/>
</dbReference>
<keyword evidence="4 6" id="KW-0505">Motor protein</keyword>
<keyword evidence="11" id="KW-1185">Reference proteome</keyword>
<evidence type="ECO:0000313" key="10">
    <source>
        <dbReference type="EMBL" id="KAL1495826.1"/>
    </source>
</evidence>
<dbReference type="InterPro" id="IPR001849">
    <property type="entry name" value="PH_domain"/>
</dbReference>
<evidence type="ECO:0000256" key="6">
    <source>
        <dbReference type="PROSITE-ProRule" id="PRU00782"/>
    </source>
</evidence>
<dbReference type="GO" id="GO:0005524">
    <property type="term" value="F:ATP binding"/>
    <property type="evidence" value="ECO:0007669"/>
    <property type="project" value="UniProtKB-UniRule"/>
</dbReference>
<evidence type="ECO:0000256" key="5">
    <source>
        <dbReference type="ARBA" id="ARBA00023203"/>
    </source>
</evidence>
<evidence type="ECO:0000256" key="2">
    <source>
        <dbReference type="ARBA" id="ARBA00022840"/>
    </source>
</evidence>
<dbReference type="InterPro" id="IPR001609">
    <property type="entry name" value="Myosin_head_motor_dom-like"/>
</dbReference>
<dbReference type="SMART" id="SM00233">
    <property type="entry name" value="PH"/>
    <property type="match status" value="2"/>
</dbReference>
<keyword evidence="1 6" id="KW-0547">Nucleotide-binding</keyword>
<organism evidence="10 11">
    <name type="scientific">Prymnesium parvum</name>
    <name type="common">Toxic golden alga</name>
    <dbReference type="NCBI Taxonomy" id="97485"/>
    <lineage>
        <taxon>Eukaryota</taxon>
        <taxon>Haptista</taxon>
        <taxon>Haptophyta</taxon>
        <taxon>Prymnesiophyceae</taxon>
        <taxon>Prymnesiales</taxon>
        <taxon>Prymnesiaceae</taxon>
        <taxon>Prymnesium</taxon>
    </lineage>
</organism>
<gene>
    <name evidence="10" type="ORF">AB1Y20_016686</name>
</gene>
<feature type="domain" description="PH" evidence="8">
    <location>
        <begin position="1025"/>
        <end position="1151"/>
    </location>
</feature>
<dbReference type="GO" id="GO:0051015">
    <property type="term" value="F:actin filament binding"/>
    <property type="evidence" value="ECO:0007669"/>
    <property type="project" value="TreeGrafter"/>
</dbReference>
<dbReference type="Pfam" id="PF00063">
    <property type="entry name" value="Myosin_head"/>
    <property type="match status" value="1"/>
</dbReference>
<keyword evidence="2 6" id="KW-0067">ATP-binding</keyword>
<comment type="similarity">
    <text evidence="6">Belongs to the TRAFAC class myosin-kinesin ATPase superfamily. Myosin family.</text>
</comment>
<dbReference type="CDD" id="cd00124">
    <property type="entry name" value="MYSc"/>
    <property type="match status" value="1"/>
</dbReference>
<dbReference type="InterPro" id="IPR029071">
    <property type="entry name" value="Ubiquitin-like_domsf"/>
</dbReference>
<dbReference type="Proteomes" id="UP001515480">
    <property type="component" value="Unassembled WGS sequence"/>
</dbReference>
<dbReference type="Gene3D" id="3.40.850.10">
    <property type="entry name" value="Kinesin motor domain"/>
    <property type="match status" value="1"/>
</dbReference>
<dbReference type="EMBL" id="JBGBPQ010000031">
    <property type="protein sequence ID" value="KAL1495826.1"/>
    <property type="molecule type" value="Genomic_DNA"/>
</dbReference>
<dbReference type="InterPro" id="IPR027417">
    <property type="entry name" value="P-loop_NTPase"/>
</dbReference>
<dbReference type="SMART" id="SM00242">
    <property type="entry name" value="MYSc"/>
    <property type="match status" value="1"/>
</dbReference>
<evidence type="ECO:0000259" key="8">
    <source>
        <dbReference type="PROSITE" id="PS50003"/>
    </source>
</evidence>
<dbReference type="InterPro" id="IPR036961">
    <property type="entry name" value="Kinesin_motor_dom_sf"/>
</dbReference>
<dbReference type="Gene3D" id="3.10.20.90">
    <property type="entry name" value="Phosphatidylinositol 3-kinase Catalytic Subunit, Chain A, domain 1"/>
    <property type="match status" value="1"/>
</dbReference>
<dbReference type="Gene3D" id="1.20.5.4820">
    <property type="match status" value="1"/>
</dbReference>
<dbReference type="SUPFAM" id="SSF52540">
    <property type="entry name" value="P-loop containing nucleoside triphosphate hydrolases"/>
    <property type="match status" value="1"/>
</dbReference>
<dbReference type="Gene3D" id="1.20.120.720">
    <property type="entry name" value="Myosin VI head, motor domain, U50 subdomain"/>
    <property type="match status" value="1"/>
</dbReference>
<feature type="domain" description="Myosin motor" evidence="9">
    <location>
        <begin position="27"/>
        <end position="719"/>
    </location>
</feature>
<dbReference type="InterPro" id="IPR011993">
    <property type="entry name" value="PH-like_dom_sf"/>
</dbReference>
<dbReference type="PROSITE" id="PS50003">
    <property type="entry name" value="PH_DOMAIN"/>
    <property type="match status" value="1"/>
</dbReference>
<dbReference type="PROSITE" id="PS51456">
    <property type="entry name" value="MYOSIN_MOTOR"/>
    <property type="match status" value="1"/>
</dbReference>
<dbReference type="Pfam" id="PF00169">
    <property type="entry name" value="PH"/>
    <property type="match status" value="1"/>
</dbReference>
<keyword evidence="3 6" id="KW-0518">Myosin</keyword>
<evidence type="ECO:0000256" key="7">
    <source>
        <dbReference type="SAM" id="MobiDB-lite"/>
    </source>
</evidence>
<dbReference type="Gene3D" id="1.10.10.820">
    <property type="match status" value="1"/>
</dbReference>
<name>A0AB34IAK7_PRYPA</name>
<keyword evidence="5 6" id="KW-0009">Actin-binding</keyword>
<dbReference type="GO" id="GO:0007015">
    <property type="term" value="P:actin filament organization"/>
    <property type="evidence" value="ECO:0007669"/>
    <property type="project" value="TreeGrafter"/>
</dbReference>
<dbReference type="GO" id="GO:0005737">
    <property type="term" value="C:cytoplasm"/>
    <property type="evidence" value="ECO:0007669"/>
    <property type="project" value="TreeGrafter"/>
</dbReference>
<dbReference type="SUPFAM" id="SSF50729">
    <property type="entry name" value="PH domain-like"/>
    <property type="match status" value="2"/>
</dbReference>
<evidence type="ECO:0000256" key="3">
    <source>
        <dbReference type="ARBA" id="ARBA00023123"/>
    </source>
</evidence>
<evidence type="ECO:0000256" key="4">
    <source>
        <dbReference type="ARBA" id="ARBA00023175"/>
    </source>
</evidence>
<feature type="binding site" evidence="6">
    <location>
        <begin position="120"/>
        <end position="127"/>
    </location>
    <ligand>
        <name>ATP</name>
        <dbReference type="ChEBI" id="CHEBI:30616"/>
    </ligand>
</feature>
<dbReference type="Gene3D" id="2.30.29.30">
    <property type="entry name" value="Pleckstrin-homology domain (PH domain)/Phosphotyrosine-binding domain (PTB)"/>
    <property type="match status" value="1"/>
</dbReference>
<sequence>MSGFQPCTLPPGADGDAPTFFSKVTGYGYNDMISLPTLTKESILENLKRRFKCEVVYTYVGDIVVSVNPFKNTGCVGKAIRSKYKGGSRSHLPPHIYALVDQTYNQMVRDSTSQSILISGESGAGKTEAMKICLTYISQASAEKGQRVSEEVAIRLMQTNPVMEALGNAKTVRNNNSSRFGKHFDVQFSQNGIIMGAFTSVYLLEKPRICQHLEGERNYHVFYMLCKSPGPVRQSLELGKWQDYKILNQKGTVAEVTTWSDEKEFADMHEALLKLGFSEEQRTELYTLLKLVLFLGNLTFRPGKEGSEIPEADLLAKCANIVKVSVPHMTEAITYRTMGGGKLSTYKVPLEPRVAVVARNSLCMHVYSLCFDWCVDVINDYISTYNAAYCTGVLDIFGFENFTVNSFPQLCINFTNESLHNLFIEHVFKLEQEVYVREEVQWNFVSYEDNQHVIDLIAKRPVCVLGILDEGCATGSGKDQSVLENLHTTFGQPKYKAYVKPKKSADRSFVIDHYAGEVVYMIDGFVEKNKDELSPDILALLEVHSGFEKLAELARQDTERKKDAAASKAAAKPGRRGGGGGGLKKKTVSKTFSDSLQNLMEKLRSTEHHYIRCLKPNQSLKPGDWDNDFMFKQLAYSGTLEVTQIRKAGLNVRRPLKHFYQYYKVCADDPAALRAGTVTKRAELLLKQLNVDEGKYRVGKTLLFLQNYEIIDALDKVREEKIMEYVINLQSFFRMLRDFRRYRSLYRAVLRMQGFCKSWEIRRAYNEVRATAKLFQRHARTYLARQKMLDWKEVNDPELTPAKKREILLKILYPKKHGAARIGLSGKRCKMRLQERSNSCFVGIPYFRISLIERSCSPSQPARVMGDAEDGDVEFAEMPRFAVTHEGWLIVKIGKWNRAQKLYLSLKQGTLTVFEDHESLTPVLSYNLAVCTLKLEETKLLISRQEKLYKHKVRSIREIGRRVKGPLWGSDCVVLESEGAADVLKKWADKLDESISEAKLVDAYKMQVNLEGDDEDGPVNQKVAQVIKEGYMRKKKPGNSKIQDMKRSWERRYFVLYNDGKLKYYDSRAKKDEKGSLDLRFFSLQEIEEEVEVDDEEEGEEKQALKVQNQFFRIMKGKQFALHSGKHVFFLASPEREVCDEWIQTLQTTLAILYQKSPIFSQEFLRVCMMDGTFTTMPMNDLTKCRDVIRYMAKKHVLNNETEWGLLEIWDHPGLPGGLSERKLPNDELLLDQTTLGWEQAARKKYGLVSLVPMNAFKLVLRKVTSLLPQARTKKEQQLEFCQALADLREGRFTVPDKNEFFELAALAIFKDLHEGMSEEEQEEELLLEEGQLTAQLQHYLPNHWFKALETKRIQVQKQLLADWDAMIVHSFNELTRAELVENESMSQVRKIVQAFRMETELNSIAATRMFIERVRLAPLCFSAQFVAEMWSVDKILKVLLVINYGGLHIYRLGANPLLLSTFDFNTLVSWQSMNDMLIINIIYSTKTDGTKRREKLRFLTRESMHMRTLLSKYAEAVLADIIKRMKQRELQQQHEQSD</sequence>
<accession>A0AB34IAK7</accession>
<protein>
    <submittedName>
        <fullName evidence="10">Uncharacterized protein</fullName>
    </submittedName>
</protein>
<dbReference type="GO" id="GO:0016459">
    <property type="term" value="C:myosin complex"/>
    <property type="evidence" value="ECO:0007669"/>
    <property type="project" value="UniProtKB-KW"/>
</dbReference>
<evidence type="ECO:0000313" key="11">
    <source>
        <dbReference type="Proteomes" id="UP001515480"/>
    </source>
</evidence>
<comment type="caution">
    <text evidence="10">The sequence shown here is derived from an EMBL/GenBank/DDBJ whole genome shotgun (WGS) entry which is preliminary data.</text>
</comment>
<feature type="region of interest" description="Disordered" evidence="7">
    <location>
        <begin position="558"/>
        <end position="587"/>
    </location>
</feature>
<dbReference type="Gene3D" id="1.20.58.530">
    <property type="match status" value="1"/>
</dbReference>
<feature type="region of interest" description="Actin-binding" evidence="6">
    <location>
        <begin position="596"/>
        <end position="618"/>
    </location>
</feature>
<reference evidence="10 11" key="1">
    <citation type="journal article" date="2024" name="Science">
        <title>Giant polyketide synthase enzymes in the biosynthesis of giant marine polyether toxins.</title>
        <authorList>
            <person name="Fallon T.R."/>
            <person name="Shende V.V."/>
            <person name="Wierzbicki I.H."/>
            <person name="Pendleton A.L."/>
            <person name="Watervoot N.F."/>
            <person name="Auber R.P."/>
            <person name="Gonzalez D.J."/>
            <person name="Wisecaver J.H."/>
            <person name="Moore B.S."/>
        </authorList>
    </citation>
    <scope>NUCLEOTIDE SEQUENCE [LARGE SCALE GENOMIC DNA]</scope>
    <source>
        <strain evidence="10 11">12B1</strain>
    </source>
</reference>
<dbReference type="GO" id="GO:0000146">
    <property type="term" value="F:microfilament motor activity"/>
    <property type="evidence" value="ECO:0007669"/>
    <property type="project" value="TreeGrafter"/>
</dbReference>
<evidence type="ECO:0000259" key="9">
    <source>
        <dbReference type="PROSITE" id="PS51456"/>
    </source>
</evidence>
<dbReference type="PANTHER" id="PTHR13140">
    <property type="entry name" value="MYOSIN"/>
    <property type="match status" value="1"/>
</dbReference>
<dbReference type="PRINTS" id="PR00193">
    <property type="entry name" value="MYOSINHEAVY"/>
</dbReference>